<evidence type="ECO:0000313" key="2">
    <source>
        <dbReference type="EnsemblMetazoa" id="ISCW012925-PA"/>
    </source>
</evidence>
<dbReference type="HOGENOM" id="CLU_2963360_0_0_1"/>
<dbReference type="InParanoid" id="B7QCB1"/>
<accession>B7QCB1</accession>
<organism>
    <name type="scientific">Ixodes scapularis</name>
    <name type="common">Black-legged tick</name>
    <name type="synonym">Deer tick</name>
    <dbReference type="NCBI Taxonomy" id="6945"/>
    <lineage>
        <taxon>Eukaryota</taxon>
        <taxon>Metazoa</taxon>
        <taxon>Ecdysozoa</taxon>
        <taxon>Arthropoda</taxon>
        <taxon>Chelicerata</taxon>
        <taxon>Arachnida</taxon>
        <taxon>Acari</taxon>
        <taxon>Parasitiformes</taxon>
        <taxon>Ixodida</taxon>
        <taxon>Ixodoidea</taxon>
        <taxon>Ixodidae</taxon>
        <taxon>Ixodinae</taxon>
        <taxon>Ixodes</taxon>
    </lineage>
</organism>
<dbReference type="PaxDb" id="6945-B7QCB1"/>
<evidence type="ECO:0000313" key="3">
    <source>
        <dbReference type="Proteomes" id="UP000001555"/>
    </source>
</evidence>
<dbReference type="EMBL" id="ABJB010163158">
    <property type="status" value="NOT_ANNOTATED_CDS"/>
    <property type="molecule type" value="Genomic_DNA"/>
</dbReference>
<dbReference type="AlphaFoldDB" id="B7QCB1"/>
<keyword evidence="3" id="KW-1185">Reference proteome</keyword>
<sequence length="59" mass="6927">MKINRPLRNEELEKRAQWRKSVSEAVGLFCNINGNHHIESTAVYMKQCRNILQCVTLVR</sequence>
<proteinExistence type="predicted"/>
<dbReference type="EMBL" id="DS906326">
    <property type="protein sequence ID" value="EEC16483.1"/>
    <property type="molecule type" value="Genomic_DNA"/>
</dbReference>
<name>B7QCB1_IXOSC</name>
<dbReference type="VEuPathDB" id="VectorBase:ISCW012925"/>
<gene>
    <name evidence="1" type="ORF">IscW_ISCW012925</name>
</gene>
<dbReference type="Proteomes" id="UP000001555">
    <property type="component" value="Unassembled WGS sequence"/>
</dbReference>
<evidence type="ECO:0000313" key="1">
    <source>
        <dbReference type="EMBL" id="EEC16483.1"/>
    </source>
</evidence>
<reference evidence="2" key="2">
    <citation type="submission" date="2020-05" db="UniProtKB">
        <authorList>
            <consortium name="EnsemblMetazoa"/>
        </authorList>
    </citation>
    <scope>IDENTIFICATION</scope>
    <source>
        <strain evidence="2">wikel</strain>
    </source>
</reference>
<dbReference type="VEuPathDB" id="VectorBase:ISCI012925"/>
<protein>
    <submittedName>
        <fullName evidence="1 2">Uncharacterized protein</fullName>
    </submittedName>
</protein>
<dbReference type="EnsemblMetazoa" id="ISCW012925-RA">
    <property type="protein sequence ID" value="ISCW012925-PA"/>
    <property type="gene ID" value="ISCW012925"/>
</dbReference>
<reference evidence="1 3" key="1">
    <citation type="submission" date="2008-03" db="EMBL/GenBank/DDBJ databases">
        <title>Annotation of Ixodes scapularis.</title>
        <authorList>
            <consortium name="Ixodes scapularis Genome Project Consortium"/>
            <person name="Caler E."/>
            <person name="Hannick L.I."/>
            <person name="Bidwell S."/>
            <person name="Joardar V."/>
            <person name="Thiagarajan M."/>
            <person name="Amedeo P."/>
            <person name="Galinsky K.J."/>
            <person name="Schobel S."/>
            <person name="Inman J."/>
            <person name="Hostetler J."/>
            <person name="Miller J."/>
            <person name="Hammond M."/>
            <person name="Megy K."/>
            <person name="Lawson D."/>
            <person name="Kodira C."/>
            <person name="Sutton G."/>
            <person name="Meyer J."/>
            <person name="Hill C.A."/>
            <person name="Birren B."/>
            <person name="Nene V."/>
            <person name="Collins F."/>
            <person name="Alarcon-Chaidez F."/>
            <person name="Wikel S."/>
            <person name="Strausberg R."/>
        </authorList>
    </citation>
    <scope>NUCLEOTIDE SEQUENCE [LARGE SCALE GENOMIC DNA]</scope>
    <source>
        <strain evidence="3">Wikel</strain>
        <strain evidence="1">Wikel colony</strain>
    </source>
</reference>